<sequence>MRTLLKQREMIESGISLGYLPFGPDHGLLMGYCHFRSIATETPIRVRREEICAQTGLSERTVRRYVAQYRAQGFAGLQPRPKASRRSEDAVPEALVQEAILLRREVPRRSVSQIIQILEWEGRAVPGQIKH</sequence>
<gene>
    <name evidence="2" type="ORF">SAMN00768000_2182</name>
</gene>
<reference evidence="3" key="1">
    <citation type="submission" date="2017-04" db="EMBL/GenBank/DDBJ databases">
        <authorList>
            <person name="Varghese N."/>
            <person name="Submissions S."/>
        </authorList>
    </citation>
    <scope>NUCLEOTIDE SEQUENCE [LARGE SCALE GENOMIC DNA]</scope>
    <source>
        <strain evidence="3">DSM 9293</strain>
    </source>
</reference>
<proteinExistence type="predicted"/>
<dbReference type="InterPro" id="IPR055247">
    <property type="entry name" value="InsJ-like_HTH"/>
</dbReference>
<dbReference type="SUPFAM" id="SSF46689">
    <property type="entry name" value="Homeodomain-like"/>
    <property type="match status" value="1"/>
</dbReference>
<evidence type="ECO:0000313" key="3">
    <source>
        <dbReference type="Proteomes" id="UP000192660"/>
    </source>
</evidence>
<accession>A0A1W1WGC0</accession>
<evidence type="ECO:0000313" key="2">
    <source>
        <dbReference type="EMBL" id="SMC05351.1"/>
    </source>
</evidence>
<name>A0A1W1WGC0_SULTA</name>
<dbReference type="Proteomes" id="UP000192660">
    <property type="component" value="Unassembled WGS sequence"/>
</dbReference>
<organism evidence="2 3">
    <name type="scientific">Sulfobacillus thermosulfidooxidans (strain DSM 9293 / VKM B-1269 / AT-1)</name>
    <dbReference type="NCBI Taxonomy" id="929705"/>
    <lineage>
        <taxon>Bacteria</taxon>
        <taxon>Bacillati</taxon>
        <taxon>Bacillota</taxon>
        <taxon>Clostridia</taxon>
        <taxon>Eubacteriales</taxon>
        <taxon>Clostridiales Family XVII. Incertae Sedis</taxon>
        <taxon>Sulfobacillus</taxon>
    </lineage>
</organism>
<dbReference type="AlphaFoldDB" id="A0A1W1WGC0"/>
<protein>
    <submittedName>
        <fullName evidence="2">Winged helix-turn helix</fullName>
    </submittedName>
</protein>
<evidence type="ECO:0000259" key="1">
    <source>
        <dbReference type="Pfam" id="PF13518"/>
    </source>
</evidence>
<dbReference type="InterPro" id="IPR009057">
    <property type="entry name" value="Homeodomain-like_sf"/>
</dbReference>
<dbReference type="EMBL" id="FWWY01000001">
    <property type="protein sequence ID" value="SMC05351.1"/>
    <property type="molecule type" value="Genomic_DNA"/>
</dbReference>
<dbReference type="Pfam" id="PF13518">
    <property type="entry name" value="HTH_28"/>
    <property type="match status" value="1"/>
</dbReference>
<feature type="domain" description="Insertion element IS150 protein InsJ-like helix-turn-helix" evidence="1">
    <location>
        <begin position="48"/>
        <end position="83"/>
    </location>
</feature>
<keyword evidence="3" id="KW-1185">Reference proteome</keyword>